<evidence type="ECO:0000256" key="2">
    <source>
        <dbReference type="ARBA" id="ARBA00022475"/>
    </source>
</evidence>
<keyword evidence="3 7" id="KW-0812">Transmembrane</keyword>
<dbReference type="Pfam" id="PF02687">
    <property type="entry name" value="FtsX"/>
    <property type="match status" value="1"/>
</dbReference>
<organism evidence="10 11">
    <name type="scientific">Solemya velum gill symbiont</name>
    <dbReference type="NCBI Taxonomy" id="2340"/>
    <lineage>
        <taxon>Bacteria</taxon>
        <taxon>Pseudomonadati</taxon>
        <taxon>Pseudomonadota</taxon>
        <taxon>Gammaproteobacteria</taxon>
        <taxon>sulfur-oxidizing symbionts</taxon>
    </lineage>
</organism>
<keyword evidence="2" id="KW-1003">Cell membrane</keyword>
<dbReference type="eggNOG" id="COG0577">
    <property type="taxonomic scope" value="Bacteria"/>
</dbReference>
<dbReference type="PATRIC" id="fig|2340.3.peg.1661"/>
<comment type="subcellular location">
    <subcellularLocation>
        <location evidence="1">Cell membrane</location>
        <topology evidence="1">Multi-pass membrane protein</topology>
    </subcellularLocation>
</comment>
<evidence type="ECO:0000256" key="6">
    <source>
        <dbReference type="ARBA" id="ARBA00038076"/>
    </source>
</evidence>
<dbReference type="InterPro" id="IPR025857">
    <property type="entry name" value="MacB_PCD"/>
</dbReference>
<accession>A0A0B0H8P1</accession>
<dbReference type="InterPro" id="IPR050250">
    <property type="entry name" value="Macrolide_Exporter_MacB"/>
</dbReference>
<feature type="transmembrane region" description="Helical" evidence="7">
    <location>
        <begin position="320"/>
        <end position="349"/>
    </location>
</feature>
<dbReference type="PANTHER" id="PTHR30572">
    <property type="entry name" value="MEMBRANE COMPONENT OF TRANSPORTER-RELATED"/>
    <property type="match status" value="1"/>
</dbReference>
<dbReference type="STRING" id="2340.JV46_04780"/>
<protein>
    <submittedName>
        <fullName evidence="10">RND family efflux transporter MacAB, subunit B</fullName>
    </submittedName>
</protein>
<feature type="domain" description="ABC3 transporter permease C-terminal" evidence="8">
    <location>
        <begin position="279"/>
        <end position="392"/>
    </location>
</feature>
<dbReference type="GO" id="GO:0005886">
    <property type="term" value="C:plasma membrane"/>
    <property type="evidence" value="ECO:0007669"/>
    <property type="project" value="UniProtKB-SubCell"/>
</dbReference>
<feature type="domain" description="MacB-like periplasmic core" evidence="9">
    <location>
        <begin position="21"/>
        <end position="242"/>
    </location>
</feature>
<evidence type="ECO:0000256" key="4">
    <source>
        <dbReference type="ARBA" id="ARBA00022989"/>
    </source>
</evidence>
<gene>
    <name evidence="10" type="primary">macB</name>
    <name evidence="10" type="ORF">JV46_04780</name>
</gene>
<reference evidence="10 11" key="1">
    <citation type="journal article" date="2014" name="BMC Genomics">
        <title>The genome of the intracellular bacterium of the coastal bivalve, Solemya velum: a blueprint for thriving in and out of symbiosis.</title>
        <authorList>
            <person name="Dmytrenko O."/>
            <person name="Russell S.L."/>
            <person name="Loo W.T."/>
            <person name="Fontanez K.M."/>
            <person name="Liao L."/>
            <person name="Roeselers G."/>
            <person name="Sharma R."/>
            <person name="Stewart F.J."/>
            <person name="Newton I.L."/>
            <person name="Woyke T."/>
            <person name="Wu D."/>
            <person name="Lang J.M."/>
            <person name="Eisen J.A."/>
            <person name="Cavanaugh C.M."/>
        </authorList>
    </citation>
    <scope>NUCLEOTIDE SEQUENCE [LARGE SCALE GENOMIC DNA]</scope>
    <source>
        <strain evidence="10 11">WH</strain>
    </source>
</reference>
<dbReference type="Proteomes" id="UP000030856">
    <property type="component" value="Unassembled WGS sequence"/>
</dbReference>
<evidence type="ECO:0000256" key="1">
    <source>
        <dbReference type="ARBA" id="ARBA00004651"/>
    </source>
</evidence>
<dbReference type="GO" id="GO:0022857">
    <property type="term" value="F:transmembrane transporter activity"/>
    <property type="evidence" value="ECO:0007669"/>
    <property type="project" value="TreeGrafter"/>
</dbReference>
<evidence type="ECO:0000313" key="11">
    <source>
        <dbReference type="Proteomes" id="UP000030856"/>
    </source>
</evidence>
<proteinExistence type="inferred from homology"/>
<feature type="transmembrane region" description="Helical" evidence="7">
    <location>
        <begin position="361"/>
        <end position="382"/>
    </location>
</feature>
<dbReference type="InterPro" id="IPR003838">
    <property type="entry name" value="ABC3_permease_C"/>
</dbReference>
<evidence type="ECO:0000259" key="8">
    <source>
        <dbReference type="Pfam" id="PF02687"/>
    </source>
</evidence>
<keyword evidence="11" id="KW-1185">Reference proteome</keyword>
<dbReference type="Pfam" id="PF12704">
    <property type="entry name" value="MacB_PCD"/>
    <property type="match status" value="1"/>
</dbReference>
<dbReference type="AlphaFoldDB" id="A0A0B0H8P1"/>
<dbReference type="EMBL" id="JRAA01000002">
    <property type="protein sequence ID" value="KHF25027.1"/>
    <property type="molecule type" value="Genomic_DNA"/>
</dbReference>
<evidence type="ECO:0000256" key="5">
    <source>
        <dbReference type="ARBA" id="ARBA00023136"/>
    </source>
</evidence>
<comment type="caution">
    <text evidence="10">The sequence shown here is derived from an EMBL/GenBank/DDBJ whole genome shotgun (WGS) entry which is preliminary data.</text>
</comment>
<dbReference type="RefSeq" id="WP_043117255.1">
    <property type="nucleotide sequence ID" value="NZ_JRAA01000002.1"/>
</dbReference>
<sequence length="399" mass="42491">MQATDFIRLTLGSVFSQHLRSFLTALGIAVGVAAVVLLTSIGEGVHRFVLAEFSQFGTNILAVTPGKNTTFGMSGAVINTVRPLTMEDAEALKRIADVEAVVSVVQGNAEVEFGKRSRRTMIIGAGHAVPAVWQMDVKIGRFLPDDDPRNARAFAVLGSKMADELFGSRSLLGEIVRIASERFRVIGVMESKGTMLGFDLDDTLFIPAGRALEMFNREGVMEIDLLYRSTANVEQLEEQISRLMQARHGYEGFTIITQEEMLETLGSILDILTLAVGALGGISLLVGGVGILTIMSIAVNERTHEIGLLRALGTRRRQVLGLFLGEAVLLSATGGFAGLVIGAGGAALLGLAIPALPVHTPWYFVLLAELMAVVIGVIAGVAPARRAASLDPVEALRAE</sequence>
<feature type="transmembrane region" description="Helical" evidence="7">
    <location>
        <begin position="21"/>
        <end position="41"/>
    </location>
</feature>
<dbReference type="OrthoDB" id="9770036at2"/>
<comment type="similarity">
    <text evidence="6">Belongs to the ABC-4 integral membrane protein family.</text>
</comment>
<keyword evidence="4 7" id="KW-1133">Transmembrane helix</keyword>
<dbReference type="PANTHER" id="PTHR30572:SF4">
    <property type="entry name" value="ABC TRANSPORTER PERMEASE YTRF"/>
    <property type="match status" value="1"/>
</dbReference>
<evidence type="ECO:0000256" key="3">
    <source>
        <dbReference type="ARBA" id="ARBA00022692"/>
    </source>
</evidence>
<name>A0A0B0H8P1_SOVGS</name>
<keyword evidence="5 7" id="KW-0472">Membrane</keyword>
<evidence type="ECO:0000259" key="9">
    <source>
        <dbReference type="Pfam" id="PF12704"/>
    </source>
</evidence>
<evidence type="ECO:0000256" key="7">
    <source>
        <dbReference type="SAM" id="Phobius"/>
    </source>
</evidence>
<evidence type="ECO:0000313" key="10">
    <source>
        <dbReference type="EMBL" id="KHF25027.1"/>
    </source>
</evidence>
<feature type="transmembrane region" description="Helical" evidence="7">
    <location>
        <begin position="271"/>
        <end position="299"/>
    </location>
</feature>